<protein>
    <submittedName>
        <fullName evidence="2">Putative HTH-type transcriptional regulator</fullName>
    </submittedName>
</protein>
<dbReference type="Gene3D" id="1.10.357.10">
    <property type="entry name" value="Tetracycline Repressor, domain 2"/>
    <property type="match status" value="1"/>
</dbReference>
<dbReference type="RefSeq" id="WP_010844585.1">
    <property type="nucleotide sequence ID" value="NZ_AQPW01000041.1"/>
</dbReference>
<organism evidence="2 3">
    <name type="scientific">Gordonia terrae C-6</name>
    <dbReference type="NCBI Taxonomy" id="1316928"/>
    <lineage>
        <taxon>Bacteria</taxon>
        <taxon>Bacillati</taxon>
        <taxon>Actinomycetota</taxon>
        <taxon>Actinomycetes</taxon>
        <taxon>Mycobacteriales</taxon>
        <taxon>Gordoniaceae</taxon>
        <taxon>Gordonia</taxon>
    </lineage>
</organism>
<proteinExistence type="predicted"/>
<dbReference type="EMBL" id="AQPW01000041">
    <property type="protein sequence ID" value="EON30736.1"/>
    <property type="molecule type" value="Genomic_DNA"/>
</dbReference>
<sequence>MSTSSQPAAGDRTVVNSDDPRAVRTREKLVDAFARIAGSGPVTVAALTEAAGVHRSVFYKHFESPDDLAVYMLRDLFAALSDADGVMRGRFAVDGLEASRSAMTELVRFLGARRSVYAPLLGPHAPAGAGRQIAAAFEDLTAAAITRMTTRPAEVDTAVLARFLARGVLGVIERWLDDAQPRMSQAQVIGQLVLCFPAWLTAGTNETPSKEGR</sequence>
<dbReference type="Proteomes" id="UP000013569">
    <property type="component" value="Unassembled WGS sequence"/>
</dbReference>
<gene>
    <name evidence="2" type="ORF">GTC6_21020</name>
</gene>
<dbReference type="OrthoDB" id="3193022at2"/>
<accession>R7Y3Y3</accession>
<name>R7Y3Y3_9ACTN</name>
<evidence type="ECO:0000256" key="1">
    <source>
        <dbReference type="SAM" id="MobiDB-lite"/>
    </source>
</evidence>
<evidence type="ECO:0000313" key="3">
    <source>
        <dbReference type="Proteomes" id="UP000013569"/>
    </source>
</evidence>
<feature type="region of interest" description="Disordered" evidence="1">
    <location>
        <begin position="1"/>
        <end position="20"/>
    </location>
</feature>
<dbReference type="AlphaFoldDB" id="R7Y3Y3"/>
<reference evidence="2 3" key="1">
    <citation type="journal article" date="2013" name="Genome Announc.">
        <title>Draft Genome Sequence of a Benzothiophene-Desulfurizing Bacterium, Gordona terrae Strain C-6.</title>
        <authorList>
            <person name="Wang W."/>
            <person name="Ma T."/>
            <person name="Ren Y."/>
            <person name="Li G."/>
        </authorList>
    </citation>
    <scope>NUCLEOTIDE SEQUENCE [LARGE SCALE GENOMIC DNA]</scope>
    <source>
        <strain evidence="2 3">C-6</strain>
    </source>
</reference>
<evidence type="ECO:0000313" key="2">
    <source>
        <dbReference type="EMBL" id="EON30736.1"/>
    </source>
</evidence>
<dbReference type="InterPro" id="IPR009057">
    <property type="entry name" value="Homeodomain-like_sf"/>
</dbReference>
<dbReference type="PATRIC" id="fig|1316928.3.peg.4249"/>
<comment type="caution">
    <text evidence="2">The sequence shown here is derived from an EMBL/GenBank/DDBJ whole genome shotgun (WGS) entry which is preliminary data.</text>
</comment>
<dbReference type="SUPFAM" id="SSF46689">
    <property type="entry name" value="Homeodomain-like"/>
    <property type="match status" value="1"/>
</dbReference>